<evidence type="ECO:0000313" key="3">
    <source>
        <dbReference type="Proteomes" id="UP000222366"/>
    </source>
</evidence>
<accession>A0A2D0KTA0</accession>
<name>A0A2D0KTA0_9GAMM</name>
<feature type="domain" description="AB hydrolase-1" evidence="1">
    <location>
        <begin position="30"/>
        <end position="255"/>
    </location>
</feature>
<dbReference type="InterPro" id="IPR052370">
    <property type="entry name" value="Meta-cleavage_hydrolase"/>
</dbReference>
<dbReference type="PANTHER" id="PTHR43139">
    <property type="entry name" value="SI:DKEY-122A22.2"/>
    <property type="match status" value="1"/>
</dbReference>
<proteinExistence type="predicted"/>
<dbReference type="PRINTS" id="PR00111">
    <property type="entry name" value="ABHYDROLASE"/>
</dbReference>
<dbReference type="InterPro" id="IPR000073">
    <property type="entry name" value="AB_hydrolase_1"/>
</dbReference>
<dbReference type="Gene3D" id="3.40.50.1820">
    <property type="entry name" value="alpha/beta hydrolase"/>
    <property type="match status" value="1"/>
</dbReference>
<protein>
    <submittedName>
        <fullName evidence="2">Carboxylesterase</fullName>
    </submittedName>
</protein>
<dbReference type="Pfam" id="PF00561">
    <property type="entry name" value="Abhydrolase_1"/>
    <property type="match status" value="1"/>
</dbReference>
<keyword evidence="3" id="KW-1185">Reference proteome</keyword>
<dbReference type="SUPFAM" id="SSF53474">
    <property type="entry name" value="alpha/beta-Hydrolases"/>
    <property type="match status" value="1"/>
</dbReference>
<reference evidence="2 3" key="1">
    <citation type="journal article" date="2017" name="Nat. Microbiol.">
        <title>Natural product diversity associated with the nematode symbionts Photorhabdus and Xenorhabdus.</title>
        <authorList>
            <person name="Tobias N.J."/>
            <person name="Wolff H."/>
            <person name="Djahanschiri B."/>
            <person name="Grundmann F."/>
            <person name="Kronenwerth M."/>
            <person name="Shi Y.M."/>
            <person name="Simonyi S."/>
            <person name="Grun P."/>
            <person name="Shapiro-Ilan D."/>
            <person name="Pidot S.J."/>
            <person name="Stinear T.P."/>
            <person name="Ebersberger I."/>
            <person name="Bode H.B."/>
        </authorList>
    </citation>
    <scope>NUCLEOTIDE SEQUENCE [LARGE SCALE GENOMIC DNA]</scope>
    <source>
        <strain evidence="2 3">DSM 17904</strain>
    </source>
</reference>
<comment type="caution">
    <text evidence="2">The sequence shown here is derived from an EMBL/GenBank/DDBJ whole genome shotgun (WGS) entry which is preliminary data.</text>
</comment>
<dbReference type="PANTHER" id="PTHR43139:SF52">
    <property type="entry name" value="SI:DKEY-122A22.2"/>
    <property type="match status" value="1"/>
</dbReference>
<organism evidence="2 3">
    <name type="scientific">Xenorhabdus stockiae</name>
    <dbReference type="NCBI Taxonomy" id="351614"/>
    <lineage>
        <taxon>Bacteria</taxon>
        <taxon>Pseudomonadati</taxon>
        <taxon>Pseudomonadota</taxon>
        <taxon>Gammaproteobacteria</taxon>
        <taxon>Enterobacterales</taxon>
        <taxon>Morganellaceae</taxon>
        <taxon>Xenorhabdus</taxon>
    </lineage>
</organism>
<sequence length="269" mass="29806">MHTIEKTIHLANSFVSYRKDFSENQENSQNPVMFLHGTNSDGNSSFGKIKTPFNRDRAVIIPDYAGCGNSSLPSGELTVEHLAEQVVAVINDSSDEPVDLVGFSLGAVVAAVVAATHPQLVNRLVLTAPWATNDDPYFRLMFTTWLKLENSDQALATAFGLSHVLSPEFISSLGQDTLNQICARPSEKETNKRIALGLSANIKDHLTRINKDTLIIGLSHDTLIPPYLVRAVHRYVKNSQYREVKSGHAVPLENPTEWVSVINDFLQRR</sequence>
<dbReference type="RefSeq" id="WP_244590338.1">
    <property type="nucleotide sequence ID" value="NZ_CAWNRH010000148.1"/>
</dbReference>
<dbReference type="EMBL" id="NJAJ01000007">
    <property type="protein sequence ID" value="PHM66660.1"/>
    <property type="molecule type" value="Genomic_DNA"/>
</dbReference>
<dbReference type="Proteomes" id="UP000222366">
    <property type="component" value="Unassembled WGS sequence"/>
</dbReference>
<dbReference type="AlphaFoldDB" id="A0A2D0KTA0"/>
<gene>
    <name evidence="2" type="ORF">Xsto_00989</name>
</gene>
<evidence type="ECO:0000259" key="1">
    <source>
        <dbReference type="Pfam" id="PF00561"/>
    </source>
</evidence>
<dbReference type="InterPro" id="IPR029058">
    <property type="entry name" value="AB_hydrolase_fold"/>
</dbReference>
<evidence type="ECO:0000313" key="2">
    <source>
        <dbReference type="EMBL" id="PHM66660.1"/>
    </source>
</evidence>